<gene>
    <name evidence="1" type="ORF">Cboi01_000137700</name>
</gene>
<name>A0ACB5TJA1_CANBO</name>
<comment type="caution">
    <text evidence="1">The sequence shown here is derived from an EMBL/GenBank/DDBJ whole genome shotgun (WGS) entry which is preliminary data.</text>
</comment>
<sequence length="1103" mass="122459">MNEREPLVIADADDTPDNWSYSISSSMESLLVEDDNDNDNGNDNQSQEMNKDSNGDKKDKKFESLKNGGLSIDINFNGNNKENNSNNNNNDIDDDSHDSQLINRSKSKKNKKINGNDNKDYASSSIDILSNDSEQLSSNIYGDNNGEDDDEQNGNKINTKGSIPISRMKSSTSTNGGSNNVSNSLSSSISNSSMSFISKPSLANPETTKSDVLSYSTTHSRGNHNGIPDDGIGFLPAQITGSASVSESSTSLLPGLTTSSTPSSIEINRNSTKETLEAISKSHEIDLKNNGGDSNNSPHSMTPTNSILSKISTSVASFTNRASVAPPLSSPLSQFPSSNNSDAIRNHQRTASADNATLNNSHSHINGSRRHSISNINKEIAIPEEETISGTPTTASGQLETTIGVSGTPDMMSYRRSRSRRTTRSSSSAATAAAATNKSPMVDGQGSPKTPVFASGSGFINNQQPQPQPQLTPITPTTPKITTTEPSFDRNLYTEEKYLDTQYRYAALKRNADFHILFPNIPSDDRLLDDFSCALSREFLIQGRLYISEHYLGFNSNFLGWVTNVVISHDDILNFEKKVTAGFFPNGIVIDTKDSKYNFASFMSRDATFNFLETIWSKSVALSKSRNENSRDIDLLIARVVSHDSLVDNGNSNNNLLSEEDVFTIDEDSPEDYSGRGGLNTPLNGSSFSLNEQFTQKNSNLKKTNGNSEKQQRKKQKKKKIINHDNEIKIINNPDDKNFKFEYKGPNHFSKATEIKYDVNKEKANLLFDEEFDVPIGLLFNIIFGKNTDFHKKLMSENECFDFSEYSEFNIKKGDDDNDRDDDEDFISKRKFTYQRNLGFAIGPASTNVECEEIIKLLDYKDSIEVLSITRTPNVPSGGVFTVQTRYDFAWAGNDKSRLQLSYKVVWTGSSWIKSMVESSTSGGQNKVANDLKNNLNNLLDSNIVFIKKKIKEYDESEESEGEGEEENEDIENALTATESSGNLDQETLKDEEKPVTQVPSKSTTTTTTTTTINGDTTKSEDKKMINNNDWISSISITNILIIVIILIQIIMLREIFIIKSVNNTDFQLIKLIKNFKINDNDENEYNDEDLIKLIKLLKRSIE</sequence>
<dbReference type="EMBL" id="BSXV01000506">
    <property type="protein sequence ID" value="GME89387.1"/>
    <property type="molecule type" value="Genomic_DNA"/>
</dbReference>
<evidence type="ECO:0000313" key="2">
    <source>
        <dbReference type="Proteomes" id="UP001165101"/>
    </source>
</evidence>
<proteinExistence type="predicted"/>
<protein>
    <submittedName>
        <fullName evidence="1">Unnamed protein product</fullName>
    </submittedName>
</protein>
<accession>A0ACB5TJA1</accession>
<organism evidence="1 2">
    <name type="scientific">Candida boidinii</name>
    <name type="common">Yeast</name>
    <dbReference type="NCBI Taxonomy" id="5477"/>
    <lineage>
        <taxon>Eukaryota</taxon>
        <taxon>Fungi</taxon>
        <taxon>Dikarya</taxon>
        <taxon>Ascomycota</taxon>
        <taxon>Saccharomycotina</taxon>
        <taxon>Pichiomycetes</taxon>
        <taxon>Pichiales</taxon>
        <taxon>Pichiaceae</taxon>
        <taxon>Ogataea</taxon>
        <taxon>Ogataea/Candida clade</taxon>
    </lineage>
</organism>
<dbReference type="Proteomes" id="UP001165101">
    <property type="component" value="Unassembled WGS sequence"/>
</dbReference>
<keyword evidence="2" id="KW-1185">Reference proteome</keyword>
<reference evidence="1" key="1">
    <citation type="submission" date="2023-04" db="EMBL/GenBank/DDBJ databases">
        <title>Candida boidinii NBRC 1967.</title>
        <authorList>
            <person name="Ichikawa N."/>
            <person name="Sato H."/>
            <person name="Tonouchi N."/>
        </authorList>
    </citation>
    <scope>NUCLEOTIDE SEQUENCE</scope>
    <source>
        <strain evidence="1">NBRC 1967</strain>
    </source>
</reference>
<evidence type="ECO:0000313" key="1">
    <source>
        <dbReference type="EMBL" id="GME89387.1"/>
    </source>
</evidence>